<protein>
    <submittedName>
        <fullName evidence="1">Uncharacterized protein</fullName>
    </submittedName>
</protein>
<evidence type="ECO:0000313" key="1">
    <source>
        <dbReference type="EMBL" id="EET45912.1"/>
    </source>
</evidence>
<evidence type="ECO:0000313" key="2">
    <source>
        <dbReference type="Proteomes" id="UP000005365"/>
    </source>
</evidence>
<gene>
    <name evidence="1" type="ORF">NEISICOT_00012</name>
</gene>
<reference evidence="1" key="1">
    <citation type="submission" date="2009-07" db="EMBL/GenBank/DDBJ databases">
        <authorList>
            <person name="Weinstock G."/>
            <person name="Sodergren E."/>
            <person name="Clifton S."/>
            <person name="Fulton L."/>
            <person name="Fulton B."/>
            <person name="Courtney L."/>
            <person name="Fronick C."/>
            <person name="Harrison M."/>
            <person name="Strong C."/>
            <person name="Farmer C."/>
            <person name="Delahaunty K."/>
            <person name="Markovic C."/>
            <person name="Hall O."/>
            <person name="Minx P."/>
            <person name="Tomlinson C."/>
            <person name="Mitreva M."/>
            <person name="Nelson J."/>
            <person name="Hou S."/>
            <person name="Wollam A."/>
            <person name="Pepin K.H."/>
            <person name="Johnson M."/>
            <person name="Bhonagiri V."/>
            <person name="Nash W.E."/>
            <person name="Warren W."/>
            <person name="Chinwalla A."/>
            <person name="Mardis E.R."/>
            <person name="Wilson R.K."/>
        </authorList>
    </citation>
    <scope>NUCLEOTIDE SEQUENCE [LARGE SCALE GENOMIC DNA]</scope>
    <source>
        <strain evidence="1">ATCC 29256</strain>
    </source>
</reference>
<accession>C6M0I9</accession>
<proteinExistence type="predicted"/>
<organism evidence="1 2">
    <name type="scientific">Neisseria sicca ATCC 29256</name>
    <dbReference type="NCBI Taxonomy" id="547045"/>
    <lineage>
        <taxon>Bacteria</taxon>
        <taxon>Pseudomonadati</taxon>
        <taxon>Pseudomonadota</taxon>
        <taxon>Betaproteobacteria</taxon>
        <taxon>Neisseriales</taxon>
        <taxon>Neisseriaceae</taxon>
        <taxon>Neisseria</taxon>
    </lineage>
</organism>
<dbReference type="Proteomes" id="UP000005365">
    <property type="component" value="Unassembled WGS sequence"/>
</dbReference>
<dbReference type="EMBL" id="ACKO02000001">
    <property type="protein sequence ID" value="EET45912.1"/>
    <property type="molecule type" value="Genomic_DNA"/>
</dbReference>
<dbReference type="AlphaFoldDB" id="C6M0I9"/>
<sequence length="47" mass="5431">MAESQYIEYGIDILILMGFLAYQLDGEFNINRHGFMLCKPEESDCLV</sequence>
<keyword evidence="2" id="KW-1185">Reference proteome</keyword>
<comment type="caution">
    <text evidence="1">The sequence shown here is derived from an EMBL/GenBank/DDBJ whole genome shotgun (WGS) entry which is preliminary data.</text>
</comment>
<name>C6M0I9_NEISI</name>
<dbReference type="RefSeq" id="WP_003755018.1">
    <property type="nucleotide sequence ID" value="NZ_ACKO02000001.1"/>
</dbReference>